<gene>
    <name evidence="18" type="ORF">C7M84_018846</name>
</gene>
<keyword evidence="8" id="KW-0472">Membrane</keyword>
<keyword evidence="7" id="KW-0406">Ion transport</keyword>
<feature type="compositionally biased region" description="Polar residues" evidence="15">
    <location>
        <begin position="29"/>
        <end position="51"/>
    </location>
</feature>
<comment type="caution">
    <text evidence="18">The sequence shown here is derived from an EMBL/GenBank/DDBJ whole genome shotgun (WGS) entry which is preliminary data.</text>
</comment>
<keyword evidence="4" id="KW-0812">Transmembrane</keyword>
<sequence>MNTNNLYFHTTIKNSTFPQTSPHKPPFSPNNHQTISPTTNQQPPITANKTRTPLKFPTTNQTQNTPPFPRHPRPHPSNQIKPPKIPDKCGTRGIFDEKDKLLELAFRYAVERINNDPSTLTHSTLIAQPVWLPADDSYRAARDVCDILRNPVAAIFGPQMEKTANHVQSICDAMEIPHIETRWDYKLRRDAYSINLKRLKASPEGDSPSPAEEDCFDVHSLIYTVLKQAAQIGLMGRLQPGGPQEFKYSGTNITGIQLIDPKKLQHIVVEDWKIRRKEIRRILTPDLLKVTGLDTLSSSHDVDIEKVYCEGDKTWQHGDSLINYMNTVRPPVRRRIQVGGNFSSYSGPVIGLTGLVKFDRMGFRSDFELDIVEMDQNETLKKADPYVMMKQDPMPLAGNDQFEGFCIDLIYEISLIRGFNYTFKLVPDGAYGSRDQVTGEWDGIVKQLMDHKADLGIVDFTITYEREEAVDFSMPFMNLVGLECILITPPLHHQPFPHSLPTLLHPLHPTSPALLPAPPPLHPPPTITNLLPPPPLLQPPSPSTHPQPLLHPPITNPSPPLLNPLPPFLLKLTPITNPLPTSPPSPPPITTLPTPPSPPPPPPYSPPFCPTPTPPPKLTPF</sequence>
<evidence type="ECO:0000256" key="4">
    <source>
        <dbReference type="ARBA" id="ARBA00022692"/>
    </source>
</evidence>
<dbReference type="EMBL" id="QCYY01003456">
    <property type="protein sequence ID" value="ROT63289.1"/>
    <property type="molecule type" value="Genomic_DNA"/>
</dbReference>
<feature type="compositionally biased region" description="Pro residues" evidence="15">
    <location>
        <begin position="580"/>
        <end position="621"/>
    </location>
</feature>
<keyword evidence="5" id="KW-1133">Transmembrane helix</keyword>
<dbReference type="PANTHER" id="PTHR18966">
    <property type="entry name" value="IONOTROPIC GLUTAMATE RECEPTOR"/>
    <property type="match status" value="1"/>
</dbReference>
<dbReference type="InterPro" id="IPR001320">
    <property type="entry name" value="Iontro_rcpt_C"/>
</dbReference>
<evidence type="ECO:0000256" key="14">
    <source>
        <dbReference type="ARBA" id="ARBA00034100"/>
    </source>
</evidence>
<evidence type="ECO:0000256" key="2">
    <source>
        <dbReference type="ARBA" id="ARBA00008685"/>
    </source>
</evidence>
<keyword evidence="9 18" id="KW-0675">Receptor</keyword>
<reference evidence="18 19" key="1">
    <citation type="submission" date="2018-04" db="EMBL/GenBank/DDBJ databases">
        <authorList>
            <person name="Zhang X."/>
            <person name="Yuan J."/>
            <person name="Li F."/>
            <person name="Xiang J."/>
        </authorList>
    </citation>
    <scope>NUCLEOTIDE SEQUENCE [LARGE SCALE GENOMIC DNA]</scope>
    <source>
        <tissue evidence="18">Muscle</tissue>
    </source>
</reference>
<reference evidence="18 19" key="2">
    <citation type="submission" date="2019-01" db="EMBL/GenBank/DDBJ databases">
        <title>The decoding of complex shrimp genome reveals the adaptation for benthos swimmer, frequently molting mechanism and breeding impact on genome.</title>
        <authorList>
            <person name="Sun Y."/>
            <person name="Gao Y."/>
            <person name="Yu Y."/>
        </authorList>
    </citation>
    <scope>NUCLEOTIDE SEQUENCE [LARGE SCALE GENOMIC DNA]</scope>
    <source>
        <tissue evidence="18">Muscle</tissue>
    </source>
</reference>
<evidence type="ECO:0000256" key="7">
    <source>
        <dbReference type="ARBA" id="ARBA00023065"/>
    </source>
</evidence>
<evidence type="ECO:0000259" key="16">
    <source>
        <dbReference type="SMART" id="SM00079"/>
    </source>
</evidence>
<evidence type="ECO:0000256" key="10">
    <source>
        <dbReference type="ARBA" id="ARBA00023180"/>
    </source>
</evidence>
<dbReference type="InterPro" id="IPR028082">
    <property type="entry name" value="Peripla_BP_I"/>
</dbReference>
<evidence type="ECO:0000256" key="11">
    <source>
        <dbReference type="ARBA" id="ARBA00023257"/>
    </source>
</evidence>
<proteinExistence type="inferred from homology"/>
<feature type="compositionally biased region" description="Low complexity" evidence="15">
    <location>
        <begin position="56"/>
        <end position="65"/>
    </location>
</feature>
<organism evidence="18 19">
    <name type="scientific">Penaeus vannamei</name>
    <name type="common">Whiteleg shrimp</name>
    <name type="synonym">Litopenaeus vannamei</name>
    <dbReference type="NCBI Taxonomy" id="6689"/>
    <lineage>
        <taxon>Eukaryota</taxon>
        <taxon>Metazoa</taxon>
        <taxon>Ecdysozoa</taxon>
        <taxon>Arthropoda</taxon>
        <taxon>Crustacea</taxon>
        <taxon>Multicrustacea</taxon>
        <taxon>Malacostraca</taxon>
        <taxon>Eumalacostraca</taxon>
        <taxon>Eucarida</taxon>
        <taxon>Decapoda</taxon>
        <taxon>Dendrobranchiata</taxon>
        <taxon>Penaeoidea</taxon>
        <taxon>Penaeidae</taxon>
        <taxon>Penaeus</taxon>
    </lineage>
</organism>
<dbReference type="Pfam" id="PF01094">
    <property type="entry name" value="ANF_receptor"/>
    <property type="match status" value="1"/>
</dbReference>
<dbReference type="SMART" id="SM00079">
    <property type="entry name" value="PBPe"/>
    <property type="match status" value="1"/>
</dbReference>
<dbReference type="Gene3D" id="3.40.50.2300">
    <property type="match status" value="2"/>
</dbReference>
<evidence type="ECO:0000313" key="18">
    <source>
        <dbReference type="EMBL" id="ROT63289.1"/>
    </source>
</evidence>
<evidence type="ECO:0000256" key="3">
    <source>
        <dbReference type="ARBA" id="ARBA00022448"/>
    </source>
</evidence>
<dbReference type="SMART" id="SM00918">
    <property type="entry name" value="Lig_chan-Glu_bd"/>
    <property type="match status" value="1"/>
</dbReference>
<dbReference type="FunFam" id="3.40.190.10:FF:000210">
    <property type="entry name" value="Glutamate receptor ionotropic, kainate 1"/>
    <property type="match status" value="1"/>
</dbReference>
<evidence type="ECO:0000313" key="19">
    <source>
        <dbReference type="Proteomes" id="UP000283509"/>
    </source>
</evidence>
<evidence type="ECO:0000256" key="13">
    <source>
        <dbReference type="ARBA" id="ARBA00023303"/>
    </source>
</evidence>
<evidence type="ECO:0000256" key="12">
    <source>
        <dbReference type="ARBA" id="ARBA00023286"/>
    </source>
</evidence>
<protein>
    <submittedName>
        <fullName evidence="18">Glutamate receptor</fullName>
    </submittedName>
</protein>
<keyword evidence="6" id="KW-0770">Synapse</keyword>
<comment type="subcellular location">
    <subcellularLocation>
        <location evidence="1">Membrane</location>
        <topology evidence="1">Multi-pass membrane protein</topology>
    </subcellularLocation>
    <subcellularLocation>
        <location evidence="14">Postsynaptic cell membrane</location>
    </subcellularLocation>
</comment>
<dbReference type="OrthoDB" id="5984008at2759"/>
<feature type="domain" description="Ionotropic glutamate receptor C-terminal" evidence="16">
    <location>
        <begin position="379"/>
        <end position="577"/>
    </location>
</feature>
<dbReference type="GO" id="GO:0045211">
    <property type="term" value="C:postsynaptic membrane"/>
    <property type="evidence" value="ECO:0007669"/>
    <property type="project" value="UniProtKB-SubCell"/>
</dbReference>
<keyword evidence="10" id="KW-0325">Glycoprotein</keyword>
<dbReference type="Pfam" id="PF10613">
    <property type="entry name" value="Lig_chan-Glu_bd"/>
    <property type="match status" value="1"/>
</dbReference>
<evidence type="ECO:0000259" key="17">
    <source>
        <dbReference type="SMART" id="SM00918"/>
    </source>
</evidence>
<evidence type="ECO:0000256" key="6">
    <source>
        <dbReference type="ARBA" id="ARBA00023018"/>
    </source>
</evidence>
<dbReference type="SUPFAM" id="SSF53822">
    <property type="entry name" value="Periplasmic binding protein-like I"/>
    <property type="match status" value="1"/>
</dbReference>
<keyword evidence="19" id="KW-1185">Reference proteome</keyword>
<dbReference type="InterPro" id="IPR015683">
    <property type="entry name" value="Ionotropic_Glu_rcpt"/>
</dbReference>
<feature type="region of interest" description="Disordered" evidence="15">
    <location>
        <begin position="514"/>
        <end position="562"/>
    </location>
</feature>
<accession>A0A3R7PEL1</accession>
<keyword evidence="12" id="KW-1071">Ligand-gated ion channel</keyword>
<dbReference type="Gene3D" id="3.40.190.10">
    <property type="entry name" value="Periplasmic binding protein-like II"/>
    <property type="match status" value="1"/>
</dbReference>
<dbReference type="GO" id="GO:0015276">
    <property type="term" value="F:ligand-gated monoatomic ion channel activity"/>
    <property type="evidence" value="ECO:0007669"/>
    <property type="project" value="InterPro"/>
</dbReference>
<feature type="domain" description="Ionotropic glutamate receptor L-glutamate and glycine-binding" evidence="17">
    <location>
        <begin position="385"/>
        <end position="450"/>
    </location>
</feature>
<dbReference type="SUPFAM" id="SSF53850">
    <property type="entry name" value="Periplasmic binding protein-like II"/>
    <property type="match status" value="1"/>
</dbReference>
<evidence type="ECO:0000256" key="1">
    <source>
        <dbReference type="ARBA" id="ARBA00004141"/>
    </source>
</evidence>
<evidence type="ECO:0000256" key="15">
    <source>
        <dbReference type="SAM" id="MobiDB-lite"/>
    </source>
</evidence>
<name>A0A3R7PEL1_PENVA</name>
<evidence type="ECO:0000256" key="9">
    <source>
        <dbReference type="ARBA" id="ARBA00023170"/>
    </source>
</evidence>
<keyword evidence="3" id="KW-0813">Transport</keyword>
<feature type="compositionally biased region" description="Polar residues" evidence="15">
    <location>
        <begin position="1"/>
        <end position="22"/>
    </location>
</feature>
<evidence type="ECO:0000256" key="8">
    <source>
        <dbReference type="ARBA" id="ARBA00023136"/>
    </source>
</evidence>
<feature type="compositionally biased region" description="Pro residues" evidence="15">
    <location>
        <begin position="515"/>
        <end position="562"/>
    </location>
</feature>
<keyword evidence="11" id="KW-0628">Postsynaptic cell membrane</keyword>
<feature type="region of interest" description="Disordered" evidence="15">
    <location>
        <begin position="574"/>
        <end position="621"/>
    </location>
</feature>
<keyword evidence="13" id="KW-0407">Ion channel</keyword>
<dbReference type="InterPro" id="IPR001828">
    <property type="entry name" value="ANF_lig-bd_rcpt"/>
</dbReference>
<comment type="similarity">
    <text evidence="2">Belongs to the glutamate-gated ion channel (TC 1.A.10.1) family.</text>
</comment>
<dbReference type="AlphaFoldDB" id="A0A3R7PEL1"/>
<feature type="region of interest" description="Disordered" evidence="15">
    <location>
        <begin position="1"/>
        <end position="88"/>
    </location>
</feature>
<dbReference type="InterPro" id="IPR019594">
    <property type="entry name" value="Glu/Gly-bd"/>
</dbReference>
<evidence type="ECO:0000256" key="5">
    <source>
        <dbReference type="ARBA" id="ARBA00022989"/>
    </source>
</evidence>
<dbReference type="Proteomes" id="UP000283509">
    <property type="component" value="Unassembled WGS sequence"/>
</dbReference>
<dbReference type="PRINTS" id="PR01217">
    <property type="entry name" value="PRICHEXTENSN"/>
</dbReference>